<sequence length="105" mass="12275">MTLNETTWHFITNHGLVLSYIEHNPSHTAREISIEVNITERTTHKIIKDLEDAGYIIKEKKGRNNSYTIETDLRLRHPSKDHVSIAKFLDALSLDDTDYKKHINY</sequence>
<dbReference type="AlphaFoldDB" id="A0A383AYM0"/>
<evidence type="ECO:0008006" key="2">
    <source>
        <dbReference type="Google" id="ProtNLM"/>
    </source>
</evidence>
<dbReference type="Gene3D" id="1.10.10.10">
    <property type="entry name" value="Winged helix-like DNA-binding domain superfamily/Winged helix DNA-binding domain"/>
    <property type="match status" value="1"/>
</dbReference>
<evidence type="ECO:0000313" key="1">
    <source>
        <dbReference type="EMBL" id="SVE12619.1"/>
    </source>
</evidence>
<dbReference type="EMBL" id="UINC01195859">
    <property type="protein sequence ID" value="SVE12619.1"/>
    <property type="molecule type" value="Genomic_DNA"/>
</dbReference>
<dbReference type="InterPro" id="IPR036388">
    <property type="entry name" value="WH-like_DNA-bd_sf"/>
</dbReference>
<name>A0A383AYM0_9ZZZZ</name>
<dbReference type="InterPro" id="IPR036390">
    <property type="entry name" value="WH_DNA-bd_sf"/>
</dbReference>
<organism evidence="1">
    <name type="scientific">marine metagenome</name>
    <dbReference type="NCBI Taxonomy" id="408172"/>
    <lineage>
        <taxon>unclassified sequences</taxon>
        <taxon>metagenomes</taxon>
        <taxon>ecological metagenomes</taxon>
    </lineage>
</organism>
<reference evidence="1" key="1">
    <citation type="submission" date="2018-05" db="EMBL/GenBank/DDBJ databases">
        <authorList>
            <person name="Lanie J.A."/>
            <person name="Ng W.-L."/>
            <person name="Kazmierczak K.M."/>
            <person name="Andrzejewski T.M."/>
            <person name="Davidsen T.M."/>
            <person name="Wayne K.J."/>
            <person name="Tettelin H."/>
            <person name="Glass J.I."/>
            <person name="Rusch D."/>
            <person name="Podicherti R."/>
            <person name="Tsui H.-C.T."/>
            <person name="Winkler M.E."/>
        </authorList>
    </citation>
    <scope>NUCLEOTIDE SEQUENCE</scope>
</reference>
<dbReference type="CDD" id="cd00090">
    <property type="entry name" value="HTH_ARSR"/>
    <property type="match status" value="1"/>
</dbReference>
<dbReference type="Pfam" id="PF13412">
    <property type="entry name" value="HTH_24"/>
    <property type="match status" value="1"/>
</dbReference>
<gene>
    <name evidence="1" type="ORF">METZ01_LOCUS465473</name>
</gene>
<dbReference type="InterPro" id="IPR011991">
    <property type="entry name" value="ArsR-like_HTH"/>
</dbReference>
<dbReference type="SUPFAM" id="SSF46785">
    <property type="entry name" value="Winged helix' DNA-binding domain"/>
    <property type="match status" value="1"/>
</dbReference>
<protein>
    <recommendedName>
        <fullName evidence="2">HTH marR-type domain-containing protein</fullName>
    </recommendedName>
</protein>
<proteinExistence type="predicted"/>
<accession>A0A383AYM0</accession>